<proteinExistence type="predicted"/>
<dbReference type="GO" id="GO:0004163">
    <property type="term" value="F:diphosphomevalonate decarboxylase activity"/>
    <property type="evidence" value="ECO:0007669"/>
    <property type="project" value="TreeGrafter"/>
</dbReference>
<dbReference type="InterPro" id="IPR053859">
    <property type="entry name" value="MVD-like_N"/>
</dbReference>
<dbReference type="Pfam" id="PF22700">
    <property type="entry name" value="MVD-like_N"/>
    <property type="match status" value="1"/>
</dbReference>
<dbReference type="InterPro" id="IPR036554">
    <property type="entry name" value="GHMP_kinase_C_sf"/>
</dbReference>
<dbReference type="AlphaFoldDB" id="M8AXJ3"/>
<dbReference type="GO" id="GO:0019287">
    <property type="term" value="P:isopentenyl diphosphate biosynthetic process, mevalonate pathway"/>
    <property type="evidence" value="ECO:0007669"/>
    <property type="project" value="TreeGrafter"/>
</dbReference>
<feature type="domain" description="Mvd1 C-terminal" evidence="1">
    <location>
        <begin position="79"/>
        <end position="164"/>
    </location>
</feature>
<protein>
    <submittedName>
        <fullName evidence="3">Diphosphomevalonate decarboxylase</fullName>
    </submittedName>
</protein>
<sequence>MQAQIERVLPLSRALAAAHRQVQLYFSRADKFQCRQGSGSACRSIYGGFVKWCMGKNDDGSDSMAVQLVDESHWDDLVIIIAVVSSKQKETSSTSGMRDTIETSPLLQYRAQTVVPSRILKMEEAIKNCDSESFARLTCADSNQFHVVCLDTSPPMFYMNDTPHRPKLKEQVRYCDQHPEEIDTLVEVKAQFSEAKKCHKTSRRMVALSNAMVALTIGLARWVRQYLLWRWIDIDRRRRRLQAEIVNTDVNYVEIACRSAASGLEMRMPLHSVAPVARRGSFITQGTNAIGTTTLLQSAHAVLRGLEELVARHKILLTFSKIMLVSFIASHHQVIGAIEVTLPYYILEIFNNIGFLFYFILTQMCKRKDFIGVESLCESAGVPVRTKLYKMVEHYRQNNSSSYKSEREQQRGTSKFAMVLMWSSTGTQIATHEIGRYWEPLVCVLVITTFSIALVAYLM</sequence>
<dbReference type="Pfam" id="PF18376">
    <property type="entry name" value="MDD_C"/>
    <property type="match status" value="1"/>
</dbReference>
<feature type="domain" description="Diphosphomevalonate decarboxylase-like N-terminal" evidence="2">
    <location>
        <begin position="33"/>
        <end position="65"/>
    </location>
</feature>
<evidence type="ECO:0000259" key="2">
    <source>
        <dbReference type="Pfam" id="PF22700"/>
    </source>
</evidence>
<dbReference type="OMA" id="WVRQYLL"/>
<organism evidence="3">
    <name type="scientific">Triticum urartu</name>
    <name type="common">Red wild einkorn</name>
    <name type="synonym">Crithodium urartu</name>
    <dbReference type="NCBI Taxonomy" id="4572"/>
    <lineage>
        <taxon>Eukaryota</taxon>
        <taxon>Viridiplantae</taxon>
        <taxon>Streptophyta</taxon>
        <taxon>Embryophyta</taxon>
        <taxon>Tracheophyta</taxon>
        <taxon>Spermatophyta</taxon>
        <taxon>Magnoliopsida</taxon>
        <taxon>Liliopsida</taxon>
        <taxon>Poales</taxon>
        <taxon>Poaceae</taxon>
        <taxon>BOP clade</taxon>
        <taxon>Pooideae</taxon>
        <taxon>Triticodae</taxon>
        <taxon>Triticeae</taxon>
        <taxon>Triticinae</taxon>
        <taxon>Triticum</taxon>
    </lineage>
</organism>
<reference evidence="3" key="1">
    <citation type="journal article" date="2013" name="Nature">
        <title>Draft genome of the wheat A-genome progenitor Triticum urartu.</title>
        <authorList>
            <person name="Ling H.Q."/>
            <person name="Zhao S."/>
            <person name="Liu D."/>
            <person name="Wang J."/>
            <person name="Sun H."/>
            <person name="Zhang C."/>
            <person name="Fan H."/>
            <person name="Li D."/>
            <person name="Dong L."/>
            <person name="Tao Y."/>
            <person name="Gao C."/>
            <person name="Wu H."/>
            <person name="Li Y."/>
            <person name="Cui Y."/>
            <person name="Guo X."/>
            <person name="Zheng S."/>
            <person name="Wang B."/>
            <person name="Yu K."/>
            <person name="Liang Q."/>
            <person name="Yang W."/>
            <person name="Lou X."/>
            <person name="Chen J."/>
            <person name="Feng M."/>
            <person name="Jian J."/>
            <person name="Zhang X."/>
            <person name="Luo G."/>
            <person name="Jiang Y."/>
            <person name="Liu J."/>
            <person name="Wang Z."/>
            <person name="Sha Y."/>
            <person name="Zhang B."/>
            <person name="Wu H."/>
            <person name="Tang D."/>
            <person name="Shen Q."/>
            <person name="Xue P."/>
            <person name="Zou S."/>
            <person name="Wang X."/>
            <person name="Liu X."/>
            <person name="Wang F."/>
            <person name="Yang Y."/>
            <person name="An X."/>
            <person name="Dong Z."/>
            <person name="Zhang K."/>
            <person name="Zhang X."/>
            <person name="Luo M.C."/>
            <person name="Dvorak J."/>
            <person name="Tong Y."/>
            <person name="Wang J."/>
            <person name="Yang H."/>
            <person name="Li Z."/>
            <person name="Wang D."/>
            <person name="Zhang A."/>
            <person name="Wang J."/>
        </authorList>
    </citation>
    <scope>NUCLEOTIDE SEQUENCE</scope>
</reference>
<dbReference type="STRING" id="4572.M8AXJ3"/>
<accession>M8AXJ3</accession>
<dbReference type="Gene3D" id="3.30.230.10">
    <property type="match status" value="1"/>
</dbReference>
<evidence type="ECO:0000259" key="1">
    <source>
        <dbReference type="Pfam" id="PF18376"/>
    </source>
</evidence>
<dbReference type="Gene3D" id="3.30.70.890">
    <property type="entry name" value="GHMP kinase, C-terminal domain"/>
    <property type="match status" value="1"/>
</dbReference>
<dbReference type="eggNOG" id="KOG2833">
    <property type="taxonomic scope" value="Eukaryota"/>
</dbReference>
<dbReference type="InterPro" id="IPR014721">
    <property type="entry name" value="Ribsml_uS5_D2-typ_fold_subgr"/>
</dbReference>
<dbReference type="GO" id="GO:0005829">
    <property type="term" value="C:cytosol"/>
    <property type="evidence" value="ECO:0007669"/>
    <property type="project" value="TreeGrafter"/>
</dbReference>
<name>M8AXJ3_TRIUA</name>
<evidence type="ECO:0000313" key="3">
    <source>
        <dbReference type="EMBL" id="EMS65834.1"/>
    </source>
</evidence>
<dbReference type="PANTHER" id="PTHR10977:SF6">
    <property type="entry name" value="DIPHOSPHOMEVALONATE DECARBOXYLASE"/>
    <property type="match status" value="1"/>
</dbReference>
<dbReference type="InterPro" id="IPR041431">
    <property type="entry name" value="Mvd1_C"/>
</dbReference>
<gene>
    <name evidence="3" type="ORF">TRIUR3_16271</name>
</gene>
<dbReference type="SUPFAM" id="SSF55060">
    <property type="entry name" value="GHMP Kinase, C-terminal domain"/>
    <property type="match status" value="1"/>
</dbReference>
<dbReference type="EMBL" id="KD039111">
    <property type="protein sequence ID" value="EMS65834.1"/>
    <property type="molecule type" value="Genomic_DNA"/>
</dbReference>
<dbReference type="PANTHER" id="PTHR10977">
    <property type="entry name" value="DIPHOSPHOMEVALONATE DECARBOXYLASE"/>
    <property type="match status" value="1"/>
</dbReference>